<reference evidence="3" key="1">
    <citation type="submission" date="2017-06" db="EMBL/GenBank/DDBJ databases">
        <authorList>
            <person name="Varghese N."/>
            <person name="Submissions S."/>
        </authorList>
    </citation>
    <scope>NUCLEOTIDE SEQUENCE [LARGE SCALE GENOMIC DNA]</scope>
    <source>
        <strain evidence="3">NKM1</strain>
    </source>
</reference>
<accession>A0A239AX76</accession>
<sequence>MKQEKGKDKKQGQEQSRMEYDVNDTSRTLKPGAVPDQGPTTGLAGASDQSGNKQSKDTEGRQSHQKNPDKGK</sequence>
<gene>
    <name evidence="2" type="ORF">SAMN06296052_1015</name>
</gene>
<feature type="region of interest" description="Disordered" evidence="1">
    <location>
        <begin position="1"/>
        <end position="72"/>
    </location>
</feature>
<name>A0A239AX76_9BACT</name>
<evidence type="ECO:0000313" key="3">
    <source>
        <dbReference type="Proteomes" id="UP000198432"/>
    </source>
</evidence>
<proteinExistence type="predicted"/>
<evidence type="ECO:0000256" key="1">
    <source>
        <dbReference type="SAM" id="MobiDB-lite"/>
    </source>
</evidence>
<feature type="compositionally biased region" description="Basic and acidic residues" evidence="1">
    <location>
        <begin position="54"/>
        <end position="72"/>
    </location>
</feature>
<keyword evidence="3" id="KW-1185">Reference proteome</keyword>
<dbReference type="EMBL" id="FZOQ01000001">
    <property type="protein sequence ID" value="SNS00305.1"/>
    <property type="molecule type" value="Genomic_DNA"/>
</dbReference>
<feature type="compositionally biased region" description="Basic and acidic residues" evidence="1">
    <location>
        <begin position="1"/>
        <end position="20"/>
    </location>
</feature>
<dbReference type="RefSeq" id="WP_089317122.1">
    <property type="nucleotide sequence ID" value="NZ_FZOQ01000001.1"/>
</dbReference>
<evidence type="ECO:0000313" key="2">
    <source>
        <dbReference type="EMBL" id="SNS00305.1"/>
    </source>
</evidence>
<dbReference type="AlphaFoldDB" id="A0A239AX76"/>
<protein>
    <submittedName>
        <fullName evidence="2">Uncharacterized protein</fullName>
    </submittedName>
</protein>
<dbReference type="Proteomes" id="UP000198432">
    <property type="component" value="Unassembled WGS sequence"/>
</dbReference>
<organism evidence="2 3">
    <name type="scientific">Pontibacter ummariensis</name>
    <dbReference type="NCBI Taxonomy" id="1610492"/>
    <lineage>
        <taxon>Bacteria</taxon>
        <taxon>Pseudomonadati</taxon>
        <taxon>Bacteroidota</taxon>
        <taxon>Cytophagia</taxon>
        <taxon>Cytophagales</taxon>
        <taxon>Hymenobacteraceae</taxon>
        <taxon>Pontibacter</taxon>
    </lineage>
</organism>